<dbReference type="OrthoDB" id="51633at2157"/>
<dbReference type="HOGENOM" id="CLU_1173341_0_0_2"/>
<dbReference type="GeneID" id="15391971"/>
<gene>
    <name evidence="1" type="ORF">Asulf_00325</name>
</gene>
<keyword evidence="2" id="KW-1185">Reference proteome</keyword>
<sequence>MRSHFRAFQEHPEINKKELNITMTLLVLTMRNLEDFERELKGVLDEKFMNRLINLKKTGNIFSPMFYLIFTRLVELSSVLNDIVLPNRIELVEMFRTRKEFLQIDYNTINEFIRRLWYFESKREKGYSFSQSLEDFMYIVYRMKDVQNKIDQVILKNIRKWEKDEIAKMYFIMIKTFIEIDEEANNTVNESLRLEIFKNIILNLFTKKEEVEELISVESESEMLNIFKAILEGDYSDERVSKLKDLIDNLTVSERLAIMKTIEAFLNYNK</sequence>
<dbReference type="AlphaFoldDB" id="N0BDN5"/>
<dbReference type="EMBL" id="CP005290">
    <property type="protein sequence ID" value="AGK60357.1"/>
    <property type="molecule type" value="Genomic_DNA"/>
</dbReference>
<accession>N0BDN5</accession>
<evidence type="ECO:0000313" key="2">
    <source>
        <dbReference type="Proteomes" id="UP000013307"/>
    </source>
</evidence>
<protein>
    <submittedName>
        <fullName evidence="1">Uncharacterized protein</fullName>
    </submittedName>
</protein>
<dbReference type="RefSeq" id="WP_015589956.1">
    <property type="nucleotide sequence ID" value="NC_021169.1"/>
</dbReference>
<proteinExistence type="predicted"/>
<dbReference type="eggNOG" id="arCOG10979">
    <property type="taxonomic scope" value="Archaea"/>
</dbReference>
<dbReference type="Proteomes" id="UP000013307">
    <property type="component" value="Chromosome"/>
</dbReference>
<organism evidence="1 2">
    <name type="scientific">Archaeoglobus sulfaticallidus PM70-1</name>
    <dbReference type="NCBI Taxonomy" id="387631"/>
    <lineage>
        <taxon>Archaea</taxon>
        <taxon>Methanobacteriati</taxon>
        <taxon>Methanobacteriota</taxon>
        <taxon>Archaeoglobi</taxon>
        <taxon>Archaeoglobales</taxon>
        <taxon>Archaeoglobaceae</taxon>
        <taxon>Archaeoglobus</taxon>
    </lineage>
</organism>
<evidence type="ECO:0000313" key="1">
    <source>
        <dbReference type="EMBL" id="AGK60357.1"/>
    </source>
</evidence>
<dbReference type="KEGG" id="ast:Asulf_00325"/>
<name>N0BDN5_9EURY</name>
<dbReference type="STRING" id="387631.Asulf_00325"/>
<reference evidence="1 2" key="1">
    <citation type="journal article" date="2013" name="Genome Announc.">
        <title>Complete Genome Sequence of the Thermophilic and Facultatively Chemolithoautotrophic Sulfate Reducer Archaeoglobus sulfaticallidus Strain PM70-1T.</title>
        <authorList>
            <person name="Stokke R."/>
            <person name="Hocking W.P."/>
            <person name="Steinsbu B.O."/>
            <person name="Steen I.H."/>
        </authorList>
    </citation>
    <scope>NUCLEOTIDE SEQUENCE [LARGE SCALE GENOMIC DNA]</scope>
    <source>
        <strain evidence="1">PM70-1</strain>
    </source>
</reference>